<keyword evidence="6" id="KW-1015">Disulfide bond</keyword>
<evidence type="ECO:0000256" key="9">
    <source>
        <dbReference type="SAM" id="SignalP"/>
    </source>
</evidence>
<accession>A0A5J5D5I9</accession>
<gene>
    <name evidence="11" type="ORF">FQN60_010024</name>
</gene>
<keyword evidence="12" id="KW-1185">Reference proteome</keyword>
<evidence type="ECO:0000256" key="2">
    <source>
        <dbReference type="ARBA" id="ARBA00022475"/>
    </source>
</evidence>
<keyword evidence="5 8" id="KW-0472">Membrane</keyword>
<dbReference type="InterPro" id="IPR052051">
    <property type="entry name" value="TCR_complex_component"/>
</dbReference>
<dbReference type="EMBL" id="VOFY01000010">
    <property type="protein sequence ID" value="KAA8588679.1"/>
    <property type="molecule type" value="Genomic_DNA"/>
</dbReference>
<dbReference type="GO" id="GO:0005886">
    <property type="term" value="C:plasma membrane"/>
    <property type="evidence" value="ECO:0007669"/>
    <property type="project" value="UniProtKB-SubCell"/>
</dbReference>
<keyword evidence="3 9" id="KW-0732">Signal</keyword>
<dbReference type="InterPro" id="IPR036179">
    <property type="entry name" value="Ig-like_dom_sf"/>
</dbReference>
<feature type="transmembrane region" description="Helical" evidence="8">
    <location>
        <begin position="255"/>
        <end position="274"/>
    </location>
</feature>
<dbReference type="GO" id="GO:0009617">
    <property type="term" value="P:response to bacterium"/>
    <property type="evidence" value="ECO:0007669"/>
    <property type="project" value="TreeGrafter"/>
</dbReference>
<proteinExistence type="predicted"/>
<feature type="chain" id="PRO_5023816852" description="Ig-like domain-containing protein" evidence="9">
    <location>
        <begin position="19"/>
        <end position="323"/>
    </location>
</feature>
<dbReference type="AlphaFoldDB" id="A0A5J5D5I9"/>
<dbReference type="CDD" id="cd00099">
    <property type="entry name" value="IgV"/>
    <property type="match status" value="1"/>
</dbReference>
<dbReference type="PANTHER" id="PTHR19433:SF111">
    <property type="entry name" value="T CELL RECEPTOR ALPHA VARIABLE 4"/>
    <property type="match status" value="1"/>
</dbReference>
<dbReference type="InterPro" id="IPR007110">
    <property type="entry name" value="Ig-like_dom"/>
</dbReference>
<dbReference type="GO" id="GO:0002376">
    <property type="term" value="P:immune system process"/>
    <property type="evidence" value="ECO:0007669"/>
    <property type="project" value="UniProtKB-KW"/>
</dbReference>
<evidence type="ECO:0000256" key="7">
    <source>
        <dbReference type="ARBA" id="ARBA00023180"/>
    </source>
</evidence>
<comment type="caution">
    <text evidence="11">The sequence shown here is derived from an EMBL/GenBank/DDBJ whole genome shotgun (WGS) entry which is preliminary data.</text>
</comment>
<dbReference type="InterPro" id="IPR013106">
    <property type="entry name" value="Ig_V-set"/>
</dbReference>
<evidence type="ECO:0000256" key="4">
    <source>
        <dbReference type="ARBA" id="ARBA00022859"/>
    </source>
</evidence>
<dbReference type="SMART" id="SM00409">
    <property type="entry name" value="IG"/>
    <property type="match status" value="2"/>
</dbReference>
<dbReference type="Proteomes" id="UP000327493">
    <property type="component" value="Chromosome 10"/>
</dbReference>
<evidence type="ECO:0000256" key="6">
    <source>
        <dbReference type="ARBA" id="ARBA00023157"/>
    </source>
</evidence>
<evidence type="ECO:0000259" key="10">
    <source>
        <dbReference type="PROSITE" id="PS50835"/>
    </source>
</evidence>
<feature type="domain" description="Ig-like" evidence="10">
    <location>
        <begin position="127"/>
        <end position="225"/>
    </location>
</feature>
<keyword evidence="7" id="KW-0325">Glycoprotein</keyword>
<keyword evidence="4" id="KW-0391">Immunity</keyword>
<organism evidence="11 12">
    <name type="scientific">Etheostoma spectabile</name>
    <name type="common">orangethroat darter</name>
    <dbReference type="NCBI Taxonomy" id="54343"/>
    <lineage>
        <taxon>Eukaryota</taxon>
        <taxon>Metazoa</taxon>
        <taxon>Chordata</taxon>
        <taxon>Craniata</taxon>
        <taxon>Vertebrata</taxon>
        <taxon>Euteleostomi</taxon>
        <taxon>Actinopterygii</taxon>
        <taxon>Neopterygii</taxon>
        <taxon>Teleostei</taxon>
        <taxon>Neoteleostei</taxon>
        <taxon>Acanthomorphata</taxon>
        <taxon>Eupercaria</taxon>
        <taxon>Perciformes</taxon>
        <taxon>Percoidei</taxon>
        <taxon>Percidae</taxon>
        <taxon>Etheostomatinae</taxon>
        <taxon>Etheostoma</taxon>
    </lineage>
</organism>
<evidence type="ECO:0000313" key="11">
    <source>
        <dbReference type="EMBL" id="KAA8588679.1"/>
    </source>
</evidence>
<comment type="subcellular location">
    <subcellularLocation>
        <location evidence="1">Cell membrane</location>
    </subcellularLocation>
</comment>
<evidence type="ECO:0000256" key="8">
    <source>
        <dbReference type="SAM" id="Phobius"/>
    </source>
</evidence>
<protein>
    <recommendedName>
        <fullName evidence="10">Ig-like domain-containing protein</fullName>
    </recommendedName>
</protein>
<dbReference type="SMART" id="SM00406">
    <property type="entry name" value="IGv"/>
    <property type="match status" value="2"/>
</dbReference>
<keyword evidence="8" id="KW-0812">Transmembrane</keyword>
<dbReference type="Gene3D" id="2.60.40.10">
    <property type="entry name" value="Immunoglobulins"/>
    <property type="match status" value="2"/>
</dbReference>
<dbReference type="PROSITE" id="PS50835">
    <property type="entry name" value="IG_LIKE"/>
    <property type="match status" value="2"/>
</dbReference>
<feature type="domain" description="Ig-like" evidence="10">
    <location>
        <begin position="13"/>
        <end position="104"/>
    </location>
</feature>
<dbReference type="InterPro" id="IPR013783">
    <property type="entry name" value="Ig-like_fold"/>
</dbReference>
<evidence type="ECO:0000256" key="5">
    <source>
        <dbReference type="ARBA" id="ARBA00023136"/>
    </source>
</evidence>
<keyword evidence="8" id="KW-1133">Transmembrane helix</keyword>
<feature type="signal peptide" evidence="9">
    <location>
        <begin position="1"/>
        <end position="18"/>
    </location>
</feature>
<sequence>MITIFYFLLMLRPGRCTGDQTFETKTVGVGEDVTLNCNRQHGYTAALFWIRLVSGNFPEFLAGTLSIDFHVVNKTPHISAKQEPGTFVLHINKTKLSDTGVYYCIKVEQTEITFLKGTLLRIKESEPHITAFIQHHPSVPVRPGDSVTLQCSVLVDSEKKTCSSEHSVFWFRARSDESHPSLIYKNGNRGDECEKSPEAYSPQKCFYNFSKIVNSSDVGTYYCAVATCGEILFGNGTKLDVEAFNVWDLQKANTVLFVLCAALALSLTSIAFLIHTIKKKTCNCCNTADLQTNAATASGDQQNAQDQNPLLSLHLIQSVQEIQ</sequence>
<evidence type="ECO:0000256" key="3">
    <source>
        <dbReference type="ARBA" id="ARBA00022729"/>
    </source>
</evidence>
<dbReference type="InterPro" id="IPR003599">
    <property type="entry name" value="Ig_sub"/>
</dbReference>
<name>A0A5J5D5I9_9PERO</name>
<dbReference type="Pfam" id="PF07686">
    <property type="entry name" value="V-set"/>
    <property type="match status" value="2"/>
</dbReference>
<dbReference type="SUPFAM" id="SSF48726">
    <property type="entry name" value="Immunoglobulin"/>
    <property type="match status" value="2"/>
</dbReference>
<keyword evidence="2" id="KW-1003">Cell membrane</keyword>
<reference evidence="11 12" key="1">
    <citation type="submission" date="2019-08" db="EMBL/GenBank/DDBJ databases">
        <title>A chromosome-level genome assembly, high-density linkage maps, and genome scans reveal the genomic architecture of hybrid incompatibilities underlying speciation via character displacement in darters (Percidae: Etheostominae).</title>
        <authorList>
            <person name="Moran R.L."/>
            <person name="Catchen J.M."/>
            <person name="Fuller R.C."/>
        </authorList>
    </citation>
    <scope>NUCLEOTIDE SEQUENCE [LARGE SCALE GENOMIC DNA]</scope>
    <source>
        <strain evidence="11">EspeVRDwgs_2016</strain>
        <tissue evidence="11">Muscle</tissue>
    </source>
</reference>
<dbReference type="PANTHER" id="PTHR19433">
    <property type="entry name" value="T-CELL RECEPTOR ALPHA CHAIN V REGION-RELATED"/>
    <property type="match status" value="1"/>
</dbReference>
<evidence type="ECO:0000256" key="1">
    <source>
        <dbReference type="ARBA" id="ARBA00004236"/>
    </source>
</evidence>
<evidence type="ECO:0000313" key="12">
    <source>
        <dbReference type="Proteomes" id="UP000327493"/>
    </source>
</evidence>